<sequence>MWKTIIDYTLTTMTSCKPVCFFCQNDIDGTFIQSSCYHTYHQDCLKTLFHDKLLSQSPILQCLCTRKQNPNILEHFSDDHAKILLKQKLFINQLKKIAQKYKLEKCKSSKCSFYYKIDIRLSYKVSYCPSCLL</sequence>
<dbReference type="EMBL" id="CAJJDN010000164">
    <property type="protein sequence ID" value="CAD8126025.1"/>
    <property type="molecule type" value="Genomic_DNA"/>
</dbReference>
<accession>A0A8S1RGN6</accession>
<comment type="caution">
    <text evidence="1">The sequence shown here is derived from an EMBL/GenBank/DDBJ whole genome shotgun (WGS) entry which is preliminary data.</text>
</comment>
<proteinExistence type="predicted"/>
<dbReference type="AlphaFoldDB" id="A0A8S1RGN6"/>
<evidence type="ECO:0000313" key="1">
    <source>
        <dbReference type="EMBL" id="CAD8126025.1"/>
    </source>
</evidence>
<evidence type="ECO:0008006" key="3">
    <source>
        <dbReference type="Google" id="ProtNLM"/>
    </source>
</evidence>
<reference evidence="1" key="1">
    <citation type="submission" date="2021-01" db="EMBL/GenBank/DDBJ databases">
        <authorList>
            <consortium name="Genoscope - CEA"/>
            <person name="William W."/>
        </authorList>
    </citation>
    <scope>NUCLEOTIDE SEQUENCE</scope>
</reference>
<protein>
    <recommendedName>
        <fullName evidence="3">RING-type domain-containing protein</fullName>
    </recommendedName>
</protein>
<keyword evidence="2" id="KW-1185">Reference proteome</keyword>
<gene>
    <name evidence="1" type="ORF">PSON_ATCC_30995.1.T1640047</name>
</gene>
<name>A0A8S1RGN6_9CILI</name>
<evidence type="ECO:0000313" key="2">
    <source>
        <dbReference type="Proteomes" id="UP000692954"/>
    </source>
</evidence>
<organism evidence="1 2">
    <name type="scientific">Paramecium sonneborni</name>
    <dbReference type="NCBI Taxonomy" id="65129"/>
    <lineage>
        <taxon>Eukaryota</taxon>
        <taxon>Sar</taxon>
        <taxon>Alveolata</taxon>
        <taxon>Ciliophora</taxon>
        <taxon>Intramacronucleata</taxon>
        <taxon>Oligohymenophorea</taxon>
        <taxon>Peniculida</taxon>
        <taxon>Parameciidae</taxon>
        <taxon>Paramecium</taxon>
    </lineage>
</organism>
<dbReference type="Proteomes" id="UP000692954">
    <property type="component" value="Unassembled WGS sequence"/>
</dbReference>